<evidence type="ECO:0000313" key="2">
    <source>
        <dbReference type="EMBL" id="KAF9464321.1"/>
    </source>
</evidence>
<dbReference type="EMBL" id="MU150255">
    <property type="protein sequence ID" value="KAF9464321.1"/>
    <property type="molecule type" value="Genomic_DNA"/>
</dbReference>
<keyword evidence="1" id="KW-0472">Membrane</keyword>
<evidence type="ECO:0000256" key="1">
    <source>
        <dbReference type="SAM" id="Phobius"/>
    </source>
</evidence>
<reference evidence="2" key="1">
    <citation type="submission" date="2020-11" db="EMBL/GenBank/DDBJ databases">
        <authorList>
            <consortium name="DOE Joint Genome Institute"/>
            <person name="Ahrendt S."/>
            <person name="Riley R."/>
            <person name="Andreopoulos W."/>
            <person name="Labutti K."/>
            <person name="Pangilinan J."/>
            <person name="Ruiz-Duenas F.J."/>
            <person name="Barrasa J.M."/>
            <person name="Sanchez-Garcia M."/>
            <person name="Camarero S."/>
            <person name="Miyauchi S."/>
            <person name="Serrano A."/>
            <person name="Linde D."/>
            <person name="Babiker R."/>
            <person name="Drula E."/>
            <person name="Ayuso-Fernandez I."/>
            <person name="Pacheco R."/>
            <person name="Padilla G."/>
            <person name="Ferreira P."/>
            <person name="Barriuso J."/>
            <person name="Kellner H."/>
            <person name="Castanera R."/>
            <person name="Alfaro M."/>
            <person name="Ramirez L."/>
            <person name="Pisabarro A.G."/>
            <person name="Kuo A."/>
            <person name="Tritt A."/>
            <person name="Lipzen A."/>
            <person name="He G."/>
            <person name="Yan M."/>
            <person name="Ng V."/>
            <person name="Cullen D."/>
            <person name="Martin F."/>
            <person name="Rosso M.-N."/>
            <person name="Henrissat B."/>
            <person name="Hibbett D."/>
            <person name="Martinez A.T."/>
            <person name="Grigoriev I.V."/>
        </authorList>
    </citation>
    <scope>NUCLEOTIDE SEQUENCE</scope>
    <source>
        <strain evidence="2">CBS 247.69</strain>
    </source>
</reference>
<dbReference type="OrthoDB" id="3248986at2759"/>
<comment type="caution">
    <text evidence="2">The sequence shown here is derived from an EMBL/GenBank/DDBJ whole genome shotgun (WGS) entry which is preliminary data.</text>
</comment>
<keyword evidence="1" id="KW-1133">Transmembrane helix</keyword>
<evidence type="ECO:0000313" key="3">
    <source>
        <dbReference type="Proteomes" id="UP000807353"/>
    </source>
</evidence>
<feature type="transmembrane region" description="Helical" evidence="1">
    <location>
        <begin position="47"/>
        <end position="64"/>
    </location>
</feature>
<organism evidence="2 3">
    <name type="scientific">Collybia nuda</name>
    <dbReference type="NCBI Taxonomy" id="64659"/>
    <lineage>
        <taxon>Eukaryota</taxon>
        <taxon>Fungi</taxon>
        <taxon>Dikarya</taxon>
        <taxon>Basidiomycota</taxon>
        <taxon>Agaricomycotina</taxon>
        <taxon>Agaricomycetes</taxon>
        <taxon>Agaricomycetidae</taxon>
        <taxon>Agaricales</taxon>
        <taxon>Tricholomatineae</taxon>
        <taxon>Clitocybaceae</taxon>
        <taxon>Collybia</taxon>
    </lineage>
</organism>
<keyword evidence="1" id="KW-0812">Transmembrane</keyword>
<keyword evidence="3" id="KW-1185">Reference proteome</keyword>
<proteinExistence type="predicted"/>
<name>A0A9P5Y9J6_9AGAR</name>
<dbReference type="Proteomes" id="UP000807353">
    <property type="component" value="Unassembled WGS sequence"/>
</dbReference>
<sequence length="358" mass="40492">MHKAAYLMLTRFFYAFGAGTAGGLDFPGADNFARTIGTVEKRLGVSTAGFIIYLVLCPLCWTTHHPRRLPFLKSPCCFNGDCLGTLYTTKRLSDGTEKWTPVLILPYVPPLQAIQHMCLRPGKVAQWQHWRGVGDKPGMRPPTTRKGFDAYDNLDKLLHDITDAWGWRMIQAGLECCRNGCWEVSDISVLEKAQQFVALPNGLVLQMNIDWYCNLPPIKRLCLIDSDRFQAIKNGNHSTGALYITICNNPRTVWYLREETILVFVFPPTPNEPSLEQLNKPLNLFVKDLKALYNVYNSPNAQVFHVQLDADVSDLPASHKLNGLQGFTSTYFMNPLCKATFYSLTDPKAFKPSFCEER</sequence>
<protein>
    <submittedName>
        <fullName evidence="2">Uncharacterized protein</fullName>
    </submittedName>
</protein>
<accession>A0A9P5Y9J6</accession>
<gene>
    <name evidence="2" type="ORF">BDZ94DRAFT_1308102</name>
</gene>
<dbReference type="AlphaFoldDB" id="A0A9P5Y9J6"/>